<dbReference type="InterPro" id="IPR012337">
    <property type="entry name" value="RNaseH-like_sf"/>
</dbReference>
<keyword evidence="2" id="KW-1185">Reference proteome</keyword>
<dbReference type="PANTHER" id="PTHR31511">
    <property type="entry name" value="PROTEIN CBG23764"/>
    <property type="match status" value="1"/>
</dbReference>
<dbReference type="EMBL" id="KQ977353">
    <property type="protein sequence ID" value="KYN03348.1"/>
    <property type="molecule type" value="Genomic_DNA"/>
</dbReference>
<dbReference type="GO" id="GO:0042575">
    <property type="term" value="C:DNA polymerase complex"/>
    <property type="evidence" value="ECO:0007669"/>
    <property type="project" value="UniProtKB-ARBA"/>
</dbReference>
<accession>A0A151IJF4</accession>
<dbReference type="GO" id="GO:0071897">
    <property type="term" value="P:DNA biosynthetic process"/>
    <property type="evidence" value="ECO:0007669"/>
    <property type="project" value="UniProtKB-ARBA"/>
</dbReference>
<dbReference type="InterPro" id="IPR043502">
    <property type="entry name" value="DNA/RNA_pol_sf"/>
</dbReference>
<evidence type="ECO:0000313" key="2">
    <source>
        <dbReference type="Proteomes" id="UP000078542"/>
    </source>
</evidence>
<evidence type="ECO:0000313" key="1">
    <source>
        <dbReference type="EMBL" id="KYN03348.1"/>
    </source>
</evidence>
<dbReference type="AlphaFoldDB" id="A0A151IJF4"/>
<protein>
    <recommendedName>
        <fullName evidence="3">DNA-directed DNA polymerase</fullName>
    </recommendedName>
</protein>
<dbReference type="SUPFAM" id="SSF54060">
    <property type="entry name" value="His-Me finger endonucleases"/>
    <property type="match status" value="1"/>
</dbReference>
<gene>
    <name evidence="1" type="ORF">ALC62_05813</name>
</gene>
<dbReference type="PANTHER" id="PTHR31511:SF12">
    <property type="entry name" value="RHO TERMINATION FACTOR N-TERMINAL DOMAIN-CONTAINING PROTEIN"/>
    <property type="match status" value="1"/>
</dbReference>
<dbReference type="InterPro" id="IPR044925">
    <property type="entry name" value="His-Me_finger_sf"/>
</dbReference>
<dbReference type="InterPro" id="IPR036397">
    <property type="entry name" value="RNaseH_sf"/>
</dbReference>
<dbReference type="SUPFAM" id="SSF53098">
    <property type="entry name" value="Ribonuclease H-like"/>
    <property type="match status" value="1"/>
</dbReference>
<dbReference type="SUPFAM" id="SSF56672">
    <property type="entry name" value="DNA/RNA polymerases"/>
    <property type="match status" value="1"/>
</dbReference>
<reference evidence="1 2" key="1">
    <citation type="submission" date="2016-03" db="EMBL/GenBank/DDBJ databases">
        <title>Cyphomyrmex costatus WGS genome.</title>
        <authorList>
            <person name="Nygaard S."/>
            <person name="Hu H."/>
            <person name="Boomsma J."/>
            <person name="Zhang G."/>
        </authorList>
    </citation>
    <scope>NUCLEOTIDE SEQUENCE [LARGE SCALE GENOMIC DNA]</scope>
    <source>
        <strain evidence="1">MS0001</strain>
        <tissue evidence="1">Whole body</tissue>
    </source>
</reference>
<dbReference type="Gene3D" id="3.30.420.10">
    <property type="entry name" value="Ribonuclease H-like superfamily/Ribonuclease H"/>
    <property type="match status" value="1"/>
</dbReference>
<dbReference type="GO" id="GO:0003676">
    <property type="term" value="F:nucleic acid binding"/>
    <property type="evidence" value="ECO:0007669"/>
    <property type="project" value="InterPro"/>
</dbReference>
<evidence type="ECO:0008006" key="3">
    <source>
        <dbReference type="Google" id="ProtNLM"/>
    </source>
</evidence>
<organism evidence="1 2">
    <name type="scientific">Cyphomyrmex costatus</name>
    <dbReference type="NCBI Taxonomy" id="456900"/>
    <lineage>
        <taxon>Eukaryota</taxon>
        <taxon>Metazoa</taxon>
        <taxon>Ecdysozoa</taxon>
        <taxon>Arthropoda</taxon>
        <taxon>Hexapoda</taxon>
        <taxon>Insecta</taxon>
        <taxon>Pterygota</taxon>
        <taxon>Neoptera</taxon>
        <taxon>Endopterygota</taxon>
        <taxon>Hymenoptera</taxon>
        <taxon>Apocrita</taxon>
        <taxon>Aculeata</taxon>
        <taxon>Formicoidea</taxon>
        <taxon>Formicidae</taxon>
        <taxon>Myrmicinae</taxon>
        <taxon>Cyphomyrmex</taxon>
    </lineage>
</organism>
<proteinExistence type="predicted"/>
<dbReference type="Proteomes" id="UP000078542">
    <property type="component" value="Unassembled WGS sequence"/>
</dbReference>
<sequence>MRDLIVVALAGYNTNDNDKWLSFCNYNRKKRLPFVVYADLECILEKTGIDDERIPRFTYQHHKIFSIGYYVCCQFDESMSMYSYCRGANCVECFVDELYRLMHRVKSLFLRNTAMNQFTTQQWKQFLDATRCHICEKPFQMEHKRVRDHCHVTGRYRGAAHEHCNVNYQESCVIPVLFHNLSGHDAYFIIKGIANRYEGNVSLLPVTVTKENYISFTKYVKDTTSGSWRGTNTMQLRFVDSYKFLSSSLEKLVSYIAMMEPLPYGEFQWMDNIDSFEVMSVPIESDIGYILEIDLEYPYMLHDFHVDLPFCPTREIPPGGKRYEKLLATLHTKERYVIHYRNLQQCIRHGLVVTKIHRIVVPLGILKFAQSRWLRGYIVLNTRFRMLSNNDFERNLYKLMNNAVFGKTMENVRDYKDVRLITYWDGRYGLKVMLAKPNFCSRSIFSEDLVVVELRKLEVMLNKPIYVGMCILEISKIRLYEFHYEYMLPLYRDNYTIMYTDTDSLMYLLTCDNVYEDQV</sequence>
<dbReference type="STRING" id="456900.A0A151IJF4"/>
<name>A0A151IJF4_9HYME</name>